<dbReference type="EMBL" id="JANFNG010000015">
    <property type="protein sequence ID" value="MCQ4082692.1"/>
    <property type="molecule type" value="Genomic_DNA"/>
</dbReference>
<dbReference type="CDD" id="cd00267">
    <property type="entry name" value="ABC_ATPase"/>
    <property type="match status" value="1"/>
</dbReference>
<dbReference type="InterPro" id="IPR027417">
    <property type="entry name" value="P-loop_NTPase"/>
</dbReference>
<dbReference type="RefSeq" id="WP_255921600.1">
    <property type="nucleotide sequence ID" value="NZ_JANFNG010000015.1"/>
</dbReference>
<evidence type="ECO:0000313" key="1">
    <source>
        <dbReference type="EMBL" id="MCQ4082692.1"/>
    </source>
</evidence>
<dbReference type="Gene3D" id="3.40.50.300">
    <property type="entry name" value="P-loop containing nucleotide triphosphate hydrolases"/>
    <property type="match status" value="1"/>
</dbReference>
<keyword evidence="1" id="KW-0067">ATP-binding</keyword>
<dbReference type="SUPFAM" id="SSF52540">
    <property type="entry name" value="P-loop containing nucleoside triphosphate hydrolases"/>
    <property type="match status" value="1"/>
</dbReference>
<sequence>MATATAASEGARSSAFTGELLVVIGPPGARRTSLLRDLAERLRPAGDALRLDDPDAGLDAAARVRMWSALRRTAEAGATVIAACTSAESAGAAPHRTVLLPR</sequence>
<dbReference type="GO" id="GO:0005524">
    <property type="term" value="F:ATP binding"/>
    <property type="evidence" value="ECO:0007669"/>
    <property type="project" value="UniProtKB-KW"/>
</dbReference>
<protein>
    <submittedName>
        <fullName evidence="1">ABC transporter ATP-binding protein</fullName>
    </submittedName>
</protein>
<reference evidence="1" key="1">
    <citation type="submission" date="2022-06" db="EMBL/GenBank/DDBJ databases">
        <title>Draft genome sequence of Streptomyces sp. RB6PN25 isolated from peat swamp forest in Thailand.</title>
        <authorList>
            <person name="Duangmal K."/>
            <person name="Klaysubun C."/>
        </authorList>
    </citation>
    <scope>NUCLEOTIDE SEQUENCE</scope>
    <source>
        <strain evidence="1">RB6PN25</strain>
    </source>
</reference>
<keyword evidence="2" id="KW-1185">Reference proteome</keyword>
<keyword evidence="1" id="KW-0547">Nucleotide-binding</keyword>
<accession>A0ABT1PYF5</accession>
<gene>
    <name evidence="1" type="ORF">NGB36_19295</name>
</gene>
<dbReference type="Proteomes" id="UP001057702">
    <property type="component" value="Unassembled WGS sequence"/>
</dbReference>
<comment type="caution">
    <text evidence="1">The sequence shown here is derived from an EMBL/GenBank/DDBJ whole genome shotgun (WGS) entry which is preliminary data.</text>
</comment>
<organism evidence="1 2">
    <name type="scientific">Streptomyces humicola</name>
    <dbReference type="NCBI Taxonomy" id="2953240"/>
    <lineage>
        <taxon>Bacteria</taxon>
        <taxon>Bacillati</taxon>
        <taxon>Actinomycetota</taxon>
        <taxon>Actinomycetes</taxon>
        <taxon>Kitasatosporales</taxon>
        <taxon>Streptomycetaceae</taxon>
        <taxon>Streptomyces</taxon>
    </lineage>
</organism>
<name>A0ABT1PYF5_9ACTN</name>
<evidence type="ECO:0000313" key="2">
    <source>
        <dbReference type="Proteomes" id="UP001057702"/>
    </source>
</evidence>
<proteinExistence type="predicted"/>